<dbReference type="OrthoDB" id="327775at2759"/>
<dbReference type="AlphaFoldDB" id="A0A8S1V6P4"/>
<keyword evidence="2" id="KW-1185">Reference proteome</keyword>
<reference evidence="1" key="1">
    <citation type="submission" date="2021-01" db="EMBL/GenBank/DDBJ databases">
        <authorList>
            <consortium name="Genoscope - CEA"/>
            <person name="William W."/>
        </authorList>
    </citation>
    <scope>NUCLEOTIDE SEQUENCE</scope>
</reference>
<evidence type="ECO:0000313" key="2">
    <source>
        <dbReference type="Proteomes" id="UP000689195"/>
    </source>
</evidence>
<name>A0A8S1V6P4_9CILI</name>
<dbReference type="Proteomes" id="UP000689195">
    <property type="component" value="Unassembled WGS sequence"/>
</dbReference>
<organism evidence="1 2">
    <name type="scientific">Paramecium pentaurelia</name>
    <dbReference type="NCBI Taxonomy" id="43138"/>
    <lineage>
        <taxon>Eukaryota</taxon>
        <taxon>Sar</taxon>
        <taxon>Alveolata</taxon>
        <taxon>Ciliophora</taxon>
        <taxon>Intramacronucleata</taxon>
        <taxon>Oligohymenophorea</taxon>
        <taxon>Peniculida</taxon>
        <taxon>Parameciidae</taxon>
        <taxon>Paramecium</taxon>
    </lineage>
</organism>
<dbReference type="EMBL" id="CAJJDO010000055">
    <property type="protein sequence ID" value="CAD8171479.1"/>
    <property type="molecule type" value="Genomic_DNA"/>
</dbReference>
<gene>
    <name evidence="1" type="ORF">PPENT_87.1.T0550046</name>
</gene>
<accession>A0A8S1V6P4</accession>
<proteinExistence type="predicted"/>
<comment type="caution">
    <text evidence="1">The sequence shown here is derived from an EMBL/GenBank/DDBJ whole genome shotgun (WGS) entry which is preliminary data.</text>
</comment>
<evidence type="ECO:0000313" key="1">
    <source>
        <dbReference type="EMBL" id="CAD8171479.1"/>
    </source>
</evidence>
<protein>
    <submittedName>
        <fullName evidence="1">Uncharacterized protein</fullName>
    </submittedName>
</protein>
<sequence length="69" mass="8061">MLPIKIKDSINDIYMLAAQQGSQIQLNRNTTLFVPSKNIRILQSNWNQKLYQIFVPNDYSQTITIEFSN</sequence>